<evidence type="ECO:0000256" key="1">
    <source>
        <dbReference type="SAM" id="Coils"/>
    </source>
</evidence>
<evidence type="ECO:0000313" key="2">
    <source>
        <dbReference type="EMBL" id="CAI9280614.1"/>
    </source>
</evidence>
<gene>
    <name evidence="2" type="ORF">LSALG_LOCUS20353</name>
</gene>
<evidence type="ECO:0000313" key="3">
    <source>
        <dbReference type="Proteomes" id="UP001177003"/>
    </source>
</evidence>
<keyword evidence="3" id="KW-1185">Reference proteome</keyword>
<accession>A0AA36E278</accession>
<protein>
    <submittedName>
        <fullName evidence="2">Uncharacterized protein</fullName>
    </submittedName>
</protein>
<dbReference type="Proteomes" id="UP001177003">
    <property type="component" value="Chromosome 4"/>
</dbReference>
<proteinExistence type="predicted"/>
<name>A0AA36E278_LACSI</name>
<reference evidence="2" key="1">
    <citation type="submission" date="2023-04" db="EMBL/GenBank/DDBJ databases">
        <authorList>
            <person name="Vijverberg K."/>
            <person name="Xiong W."/>
            <person name="Schranz E."/>
        </authorList>
    </citation>
    <scope>NUCLEOTIDE SEQUENCE</scope>
</reference>
<dbReference type="AlphaFoldDB" id="A0AA36E278"/>
<dbReference type="EMBL" id="OX465080">
    <property type="protein sequence ID" value="CAI9280614.1"/>
    <property type="molecule type" value="Genomic_DNA"/>
</dbReference>
<organism evidence="2 3">
    <name type="scientific">Lactuca saligna</name>
    <name type="common">Willowleaf lettuce</name>
    <dbReference type="NCBI Taxonomy" id="75948"/>
    <lineage>
        <taxon>Eukaryota</taxon>
        <taxon>Viridiplantae</taxon>
        <taxon>Streptophyta</taxon>
        <taxon>Embryophyta</taxon>
        <taxon>Tracheophyta</taxon>
        <taxon>Spermatophyta</taxon>
        <taxon>Magnoliopsida</taxon>
        <taxon>eudicotyledons</taxon>
        <taxon>Gunneridae</taxon>
        <taxon>Pentapetalae</taxon>
        <taxon>asterids</taxon>
        <taxon>campanulids</taxon>
        <taxon>Asterales</taxon>
        <taxon>Asteraceae</taxon>
        <taxon>Cichorioideae</taxon>
        <taxon>Cichorieae</taxon>
        <taxon>Lactucinae</taxon>
        <taxon>Lactuca</taxon>
    </lineage>
</organism>
<feature type="coiled-coil region" evidence="1">
    <location>
        <begin position="57"/>
        <end position="84"/>
    </location>
</feature>
<sequence length="107" mass="12333">MKPFRTWGAMFKTEKLNMEKVRIGLQQDHASFQTSLTLQITKLQDDLAVESKVMDALARKIEKVKELDTKLQKSKKRVQDLLSEKQCELALLMSPVCSLISLRPRTQ</sequence>
<keyword evidence="1" id="KW-0175">Coiled coil</keyword>